<dbReference type="SUPFAM" id="SSF103515">
    <property type="entry name" value="Autotransporter"/>
    <property type="match status" value="1"/>
</dbReference>
<evidence type="ECO:0000256" key="1">
    <source>
        <dbReference type="SAM" id="MobiDB-lite"/>
    </source>
</evidence>
<keyword evidence="2" id="KW-0732">Signal</keyword>
<dbReference type="InterPro" id="IPR055371">
    <property type="entry name" value="SpaA_PFL_dom_4"/>
</dbReference>
<evidence type="ECO:0000259" key="3">
    <source>
        <dbReference type="PROSITE" id="PS51208"/>
    </source>
</evidence>
<name>A0A2T5VGW6_9HYPH</name>
<dbReference type="RefSeq" id="WP_107988468.1">
    <property type="nucleotide sequence ID" value="NZ_QAYG01000001.1"/>
</dbReference>
<sequence length="1805" mass="179285">MIGAKRVLAAIGLLLAATIATAHTADAQPTFSAQFSPSTIAAGAESRLIFTITNGSGSPVTAMTFTDTLPAGTTVAASPRGETTCIDGVVTVNASDTFTFEGNGGASGASVAADSSCTVSIYVTASTGGAYNNTSGDLTSSAGNSGTASATLTVDAARLEFDMAFSPATVGIGAASRITYTITKPNSGVVTGVAFNNTLPTGLQVASPSSVATSCTGGAASATTGSQTVQLSGAFFTAAGSCTVTVDVTNTGAGTYVNSAELSSSAGTSGAATATLTVTAPTGDITLIKQFARTAAAPGGTIEMTYTLANRSSSSAATAITFTDDLDAALSGLTASALPATGFCGVGSQLTGSSTLTLSGATLGSRESCSFTVTLDVPASASDTTVTSTTSSISGQLGGSPVTGDPASASFNVVTTTPVMTKSFTDDPVSAGGTVTLQYVISNPSTITALGSIAFTDSLAAMADAAVTAGTGSNLCGSGSFLFTQEISGTPSVVLNSGTLAAGASCTLTLTLTLPANTPAGDYASTSSDVTSDGGTGAPASDTLQVSPPDINVSLSKTFTDDPVRPGDTVTLEFTLRNDDEATAITDLAFTDDLDAMLTGAVATGLPASNVCGTGSTVSGTSTIALSGGNLAASDECTFSVTVQVPGGAAAGSYPNTTSDVSGDSGSGIMTATGSAATGTLVVSDVLAVTGTMSFTDDPVVAGSVVTLQYVLSNPNTADDATSISFSDNLNGLGLPSPGLVLSGSLPSDPCGTGSSLSLSSGGTAGTLSLSGGNILASGSCTFSIQFTVPSNAAANTYGNTTSVISSTVNSTPLTSASGMNDTLSVSSPYENIIFTKTFTDDPAEAGSSVTLRFVLDNSVNSVAIDGATFTDDLTAMGFAATVTADSGSCSGGGSWNVTGTTTISASVSNLPGGATCTFDVAVAIPSGTSPGISTNTTSTVAVTIGAGSGSVAAASDDLTISPTNVTLQKSFSGDPVLPGGTFSVTYTILSPASGSALSDIRFTDDYDAVLSGLVVSGALPSNPCGAGSALAGTTSIELTGGSLNPSETCQFTVNLAAPSNATPNTYTSTSGALFETAAQIAPPASDTFEVANPADNVTFALQFTDDPVAPGGTATAQFTITNPDSVSTVSGLAFTMPVDAVITGATVSSATPAAPCGGAVVSGTSSLSVSGGSLAAGANCSFTVSVLVPLGTTSGSNSFSTSTLAATANSTATTVSAASDTLVVGDAPQFTVTSGDFNTSGAVGGPFNATMDYVISNTGSFPLSYTAAASQAFIGLSSTGGTIAAGGSQTVTVSITATANGFAASATPYSGTVTFTNISASGPPTEIRNVNLTVQQLGSVTVMVNSSQGDGTFTFSSSATALNGLAITTSNGAGSSAAVDVVAGSYTLSLPKAGMPDGFGLAGISCTETGGTSNSSASVGSATATIVVETGEAITCVFETANSRERTTAIINRFLSKRVDLILSNEPGQNRRIDRLRNRFGGGASGTGTPFDVTATQAGAGGVAMAFETSLAQIRSAYVAQDRAKQALLATSGVFAHNPSGLPPEQTLWDVWFRGSFTWFEDNSDGSDSDGVFAIFHAGADYLVSDRILVGALVQLDYMDQDFTTLNANANGVGWMAGPYATLRLTNNLYFDTRAAWGTSFNQVSPFNTYTDDFSTTRWLVRAGLIGDWAFGAWNFRPSANVAYMQETQEAYTDSLSVEIPEQTVGVGQLDFGPEISYTYQTETGYLIAPSAKLTGIWNFKRDTYGVTTTTSSAGVEMRAKAELGLNVRMPSGVRVEANGSYDGIGAEDYNAVSGQVKLSVPLN</sequence>
<reference evidence="4 5" key="1">
    <citation type="submission" date="2018-04" db="EMBL/GenBank/DDBJ databases">
        <title>Genomic Encyclopedia of Archaeal and Bacterial Type Strains, Phase II (KMG-II): from individual species to whole genera.</title>
        <authorList>
            <person name="Goeker M."/>
        </authorList>
    </citation>
    <scope>NUCLEOTIDE SEQUENCE [LARGE SCALE GENOMIC DNA]</scope>
    <source>
        <strain evidence="4 5">DSM 23382</strain>
    </source>
</reference>
<organism evidence="4 5">
    <name type="scientific">Breoghania corrubedonensis</name>
    <dbReference type="NCBI Taxonomy" id="665038"/>
    <lineage>
        <taxon>Bacteria</taxon>
        <taxon>Pseudomonadati</taxon>
        <taxon>Pseudomonadota</taxon>
        <taxon>Alphaproteobacteria</taxon>
        <taxon>Hyphomicrobiales</taxon>
        <taxon>Stappiaceae</taxon>
        <taxon>Breoghania</taxon>
    </lineage>
</organism>
<accession>A0A2T5VGW6</accession>
<evidence type="ECO:0000313" key="5">
    <source>
        <dbReference type="Proteomes" id="UP000244081"/>
    </source>
</evidence>
<feature type="signal peptide" evidence="2">
    <location>
        <begin position="1"/>
        <end position="22"/>
    </location>
</feature>
<dbReference type="EMBL" id="QAYG01000001">
    <property type="protein sequence ID" value="PTW62978.1"/>
    <property type="molecule type" value="Genomic_DNA"/>
</dbReference>
<comment type="caution">
    <text evidence="4">The sequence shown here is derived from an EMBL/GenBank/DDBJ whole genome shotgun (WGS) entry which is preliminary data.</text>
</comment>
<dbReference type="SMART" id="SM00869">
    <property type="entry name" value="Autotransporter"/>
    <property type="match status" value="1"/>
</dbReference>
<dbReference type="Gene3D" id="2.60.40.10">
    <property type="entry name" value="Immunoglobulins"/>
    <property type="match status" value="1"/>
</dbReference>
<dbReference type="InterPro" id="IPR005546">
    <property type="entry name" value="Autotransporte_beta"/>
</dbReference>
<proteinExistence type="predicted"/>
<dbReference type="InterPro" id="IPR057693">
    <property type="entry name" value="DUF7933"/>
</dbReference>
<dbReference type="InterPro" id="IPR013783">
    <property type="entry name" value="Ig-like_fold"/>
</dbReference>
<evidence type="ECO:0000256" key="2">
    <source>
        <dbReference type="SAM" id="SignalP"/>
    </source>
</evidence>
<evidence type="ECO:0000313" key="4">
    <source>
        <dbReference type="EMBL" id="PTW62978.1"/>
    </source>
</evidence>
<gene>
    <name evidence="4" type="ORF">C8N35_1011027</name>
</gene>
<keyword evidence="5" id="KW-1185">Reference proteome</keyword>
<dbReference type="PANTHER" id="PTHR34819:SF3">
    <property type="entry name" value="CELL SURFACE PROTEIN"/>
    <property type="match status" value="1"/>
</dbReference>
<dbReference type="Pfam" id="PF25564">
    <property type="entry name" value="DUF7933"/>
    <property type="match status" value="9"/>
</dbReference>
<feature type="chain" id="PRO_5015649345" evidence="2">
    <location>
        <begin position="23"/>
        <end position="1805"/>
    </location>
</feature>
<feature type="domain" description="Autotransporter" evidence="3">
    <location>
        <begin position="1545"/>
        <end position="1804"/>
    </location>
</feature>
<dbReference type="Pfam" id="PF24514">
    <property type="entry name" value="SpaA_4"/>
    <property type="match status" value="1"/>
</dbReference>
<dbReference type="PROSITE" id="PS51208">
    <property type="entry name" value="AUTOTRANSPORTER"/>
    <property type="match status" value="1"/>
</dbReference>
<feature type="compositionally biased region" description="Low complexity" evidence="1">
    <location>
        <begin position="524"/>
        <end position="533"/>
    </location>
</feature>
<dbReference type="Pfam" id="PF03797">
    <property type="entry name" value="Autotransporter"/>
    <property type="match status" value="1"/>
</dbReference>
<dbReference type="InterPro" id="IPR051172">
    <property type="entry name" value="Chlamydia_OmcB"/>
</dbReference>
<protein>
    <submittedName>
        <fullName evidence="4">Putative repeat protein (TIGR01451 family)</fullName>
    </submittedName>
</protein>
<dbReference type="OrthoDB" id="5720638at2"/>
<dbReference type="Proteomes" id="UP000244081">
    <property type="component" value="Unassembled WGS sequence"/>
</dbReference>
<feature type="region of interest" description="Disordered" evidence="1">
    <location>
        <begin position="524"/>
        <end position="547"/>
    </location>
</feature>
<dbReference type="Gene3D" id="2.40.128.130">
    <property type="entry name" value="Autotransporter beta-domain"/>
    <property type="match status" value="1"/>
</dbReference>
<dbReference type="PANTHER" id="PTHR34819">
    <property type="entry name" value="LARGE CYSTEINE-RICH PERIPLASMIC PROTEIN OMCB"/>
    <property type="match status" value="1"/>
</dbReference>
<dbReference type="InterPro" id="IPR036709">
    <property type="entry name" value="Autotransporte_beta_dom_sf"/>
</dbReference>
<dbReference type="Gene3D" id="2.60.40.680">
    <property type="match status" value="1"/>
</dbReference>